<reference evidence="1" key="1">
    <citation type="submission" date="2023-06" db="EMBL/GenBank/DDBJ databases">
        <authorList>
            <person name="Kurt Z."/>
        </authorList>
    </citation>
    <scope>NUCLEOTIDE SEQUENCE</scope>
</reference>
<reference evidence="2 3" key="2">
    <citation type="submission" date="2024-07" db="EMBL/GenBank/DDBJ databases">
        <authorList>
            <person name="Akdeniz Z."/>
        </authorList>
    </citation>
    <scope>NUCLEOTIDE SEQUENCE [LARGE SCALE GENOMIC DNA]</scope>
</reference>
<evidence type="ECO:0000313" key="3">
    <source>
        <dbReference type="Proteomes" id="UP001642409"/>
    </source>
</evidence>
<dbReference type="EMBL" id="CATOUU010000464">
    <property type="protein sequence ID" value="CAI9930463.1"/>
    <property type="molecule type" value="Genomic_DNA"/>
</dbReference>
<dbReference type="AlphaFoldDB" id="A0AA86U4H6"/>
<organism evidence="1">
    <name type="scientific">Hexamita inflata</name>
    <dbReference type="NCBI Taxonomy" id="28002"/>
    <lineage>
        <taxon>Eukaryota</taxon>
        <taxon>Metamonada</taxon>
        <taxon>Diplomonadida</taxon>
        <taxon>Hexamitidae</taxon>
        <taxon>Hexamitinae</taxon>
        <taxon>Hexamita</taxon>
    </lineage>
</organism>
<protein>
    <submittedName>
        <fullName evidence="2">Hypothetical_protein</fullName>
    </submittedName>
</protein>
<comment type="caution">
    <text evidence="1">The sequence shown here is derived from an EMBL/GenBank/DDBJ whole genome shotgun (WGS) entry which is preliminary data.</text>
</comment>
<keyword evidence="3" id="KW-1185">Reference proteome</keyword>
<accession>A0AA86U4H6</accession>
<name>A0AA86U4H6_9EUKA</name>
<evidence type="ECO:0000313" key="2">
    <source>
        <dbReference type="EMBL" id="CAL5974208.1"/>
    </source>
</evidence>
<proteinExistence type="predicted"/>
<gene>
    <name evidence="1" type="ORF">HINF_LOCUS18108</name>
    <name evidence="2" type="ORF">HINF_LOCUS2738</name>
</gene>
<evidence type="ECO:0000313" key="1">
    <source>
        <dbReference type="EMBL" id="CAI9930463.1"/>
    </source>
</evidence>
<sequence>MINPYKSSIILNSQVWFRFNLKQTNSQICKRNYLSFPLLPLIHTHPIQFSTPYQKTLIIPDLKVPKNIKPHQKDPFTYKSTDKIYETTFIPQTFVQKKTIANKFNQLKFEITEEAKRDVRKCAPNFIVQKQQTPKASEKVPIYQFVKKDLKDSD</sequence>
<dbReference type="EMBL" id="CAXDID020000005">
    <property type="protein sequence ID" value="CAL5974208.1"/>
    <property type="molecule type" value="Genomic_DNA"/>
</dbReference>
<dbReference type="Proteomes" id="UP001642409">
    <property type="component" value="Unassembled WGS sequence"/>
</dbReference>